<reference evidence="1 2" key="1">
    <citation type="journal article" date="2009" name="Infect. Immun.">
        <title>Comparative genomics reveal extensive transposon-mediated genomic plasticity and diversity among potential effector proteins within the genus Coxiella.</title>
        <authorList>
            <person name="Beare P.A."/>
            <person name="Unsworth N."/>
            <person name="Andoh M."/>
            <person name="Voth D.E."/>
            <person name="Omsland A."/>
            <person name="Gilk S.D."/>
            <person name="Williams K.P."/>
            <person name="Sobral B.W."/>
            <person name="Kupko J.J.III."/>
            <person name="Porcella S.F."/>
            <person name="Samuel J.E."/>
            <person name="Heinzen R.A."/>
        </authorList>
    </citation>
    <scope>NUCLEOTIDE SEQUENCE [LARGE SCALE GENOMIC DNA]</scope>
    <source>
        <strain evidence="1 2">Dugway 5J108-111</strain>
    </source>
</reference>
<dbReference type="EMBL" id="CP000733">
    <property type="protein sequence ID" value="ABS78420.2"/>
    <property type="molecule type" value="Genomic_DNA"/>
</dbReference>
<evidence type="ECO:0000313" key="2">
    <source>
        <dbReference type="Proteomes" id="UP000008555"/>
    </source>
</evidence>
<accession>A9KGM5</accession>
<dbReference type="HOGENOM" id="CLU_3326975_0_0_6"/>
<dbReference type="RefSeq" id="WP_010957517.1">
    <property type="nucleotide sequence ID" value="NC_009727.1"/>
</dbReference>
<dbReference type="KEGG" id="cbd:CBUD_1737"/>
<dbReference type="AlphaFoldDB" id="A9KGM5"/>
<protein>
    <submittedName>
        <fullName evidence="1">Uncharacterized protein</fullName>
    </submittedName>
</protein>
<dbReference type="Proteomes" id="UP000008555">
    <property type="component" value="Chromosome"/>
</dbReference>
<organism evidence="1 2">
    <name type="scientific">Coxiella burnetii (strain Dugway 5J108-111)</name>
    <dbReference type="NCBI Taxonomy" id="434922"/>
    <lineage>
        <taxon>Bacteria</taxon>
        <taxon>Pseudomonadati</taxon>
        <taxon>Pseudomonadota</taxon>
        <taxon>Gammaproteobacteria</taxon>
        <taxon>Legionellales</taxon>
        <taxon>Coxiellaceae</taxon>
        <taxon>Coxiella</taxon>
    </lineage>
</organism>
<evidence type="ECO:0000313" key="1">
    <source>
        <dbReference type="EMBL" id="ABS78420.2"/>
    </source>
</evidence>
<sequence length="38" mass="4292">MAPSCIDYLFSPFYDAFFNKKIQFTNAKKSAIGVFLAP</sequence>
<proteinExistence type="predicted"/>
<gene>
    <name evidence="1" type="ordered locus">CBUD_1737</name>
</gene>
<name>A9KGM5_COXBN</name>